<evidence type="ECO:0000313" key="2">
    <source>
        <dbReference type="EMBL" id="KAF3837917.1"/>
    </source>
</evidence>
<dbReference type="PANTHER" id="PTHR45749">
    <property type="match status" value="1"/>
</dbReference>
<dbReference type="OrthoDB" id="6617140at2759"/>
<evidence type="ECO:0000256" key="1">
    <source>
        <dbReference type="SAM" id="MobiDB-lite"/>
    </source>
</evidence>
<dbReference type="PANTHER" id="PTHR45749:SF28">
    <property type="entry name" value="ZINC FINGER MYM-TYPE PROTEIN 1-LIKE-RELATED"/>
    <property type="match status" value="1"/>
</dbReference>
<dbReference type="EMBL" id="JAAKFY010000022">
    <property type="protein sequence ID" value="KAF3837917.1"/>
    <property type="molecule type" value="Genomic_DNA"/>
</dbReference>
<feature type="region of interest" description="Disordered" evidence="1">
    <location>
        <begin position="378"/>
        <end position="423"/>
    </location>
</feature>
<protein>
    <recommendedName>
        <fullName evidence="4">DUF4371 domain-containing protein</fullName>
    </recommendedName>
</protein>
<gene>
    <name evidence="2" type="ORF">F7725_009685</name>
</gene>
<organism evidence="2 3">
    <name type="scientific">Dissostichus mawsoni</name>
    <name type="common">Antarctic cod</name>
    <dbReference type="NCBI Taxonomy" id="36200"/>
    <lineage>
        <taxon>Eukaryota</taxon>
        <taxon>Metazoa</taxon>
        <taxon>Chordata</taxon>
        <taxon>Craniata</taxon>
        <taxon>Vertebrata</taxon>
        <taxon>Euteleostomi</taxon>
        <taxon>Actinopterygii</taxon>
        <taxon>Neopterygii</taxon>
        <taxon>Teleostei</taxon>
        <taxon>Neoteleostei</taxon>
        <taxon>Acanthomorphata</taxon>
        <taxon>Eupercaria</taxon>
        <taxon>Perciformes</taxon>
        <taxon>Notothenioidei</taxon>
        <taxon>Nototheniidae</taxon>
        <taxon>Dissostichus</taxon>
    </lineage>
</organism>
<dbReference type="Proteomes" id="UP000518266">
    <property type="component" value="Unassembled WGS sequence"/>
</dbReference>
<reference evidence="2 3" key="1">
    <citation type="submission" date="2020-03" db="EMBL/GenBank/DDBJ databases">
        <title>Dissostichus mawsoni Genome sequencing and assembly.</title>
        <authorList>
            <person name="Park H."/>
        </authorList>
    </citation>
    <scope>NUCLEOTIDE SEQUENCE [LARGE SCALE GENOMIC DNA]</scope>
    <source>
        <strain evidence="2">DM0001</strain>
        <tissue evidence="2">Muscle</tissue>
    </source>
</reference>
<accession>A0A7J5XMT3</accession>
<comment type="caution">
    <text evidence="2">The sequence shown here is derived from an EMBL/GenBank/DDBJ whole genome shotgun (WGS) entry which is preliminary data.</text>
</comment>
<evidence type="ECO:0000313" key="3">
    <source>
        <dbReference type="Proteomes" id="UP000518266"/>
    </source>
</evidence>
<dbReference type="SUPFAM" id="SSF53098">
    <property type="entry name" value="Ribonuclease H-like"/>
    <property type="match status" value="1"/>
</dbReference>
<sequence length="488" mass="55001">MRATISRAPPVTTLLPPPPTAALPHTGTLIKCHPWKKCWADQEPVEEAVKLEPVHLPVIKFSRLFEASGWNLSLPNADETTDVSCKSQMVIVLRYIMPDLTVTERFLEFLEVKDKTCVDLSNSIKAVLEPLKLKEKLIAQTYDGAAVMSGNVRRVQTVMRETYPNAQFVHCYAHQRNLTMQQLCSARMSILKVFFADLTAFSTFISGAPKRVADLAEATQRRIPRPPAVRWNFKSRTVNAVWETREALLQCVEDIRKQPGWDAVTISEAYGLSKKLRDRAFMQLLEFLSLLMPEVDVLYNTLQKRSIDAPGINSALCRFKENVQKMRQQTDALAATTHDGTDEPGRRVSSTAPVMKEACDTVISQVLTEVLTEHSLGVGEDAEGVSRNRGSDRDEELREGRRGAGQTREVAGRGRRSGRPEHRDQLCHQFPLALSHGKGSSDANFCHCLIRKDGLHRESLLIQSLKHINKHLLNGSYRFRERGRLDEK</sequence>
<evidence type="ECO:0008006" key="4">
    <source>
        <dbReference type="Google" id="ProtNLM"/>
    </source>
</evidence>
<name>A0A7J5XMT3_DISMA</name>
<keyword evidence="3" id="KW-1185">Reference proteome</keyword>
<dbReference type="InterPro" id="IPR012337">
    <property type="entry name" value="RNaseH-like_sf"/>
</dbReference>
<proteinExistence type="predicted"/>
<dbReference type="AlphaFoldDB" id="A0A7J5XMT3"/>
<feature type="compositionally biased region" description="Basic and acidic residues" evidence="1">
    <location>
        <begin position="384"/>
        <end position="402"/>
    </location>
</feature>